<dbReference type="HAMAP" id="MF_00952">
    <property type="entry name" value="Topoisom_1_prok"/>
    <property type="match status" value="1"/>
</dbReference>
<dbReference type="PROSITE" id="PS52039">
    <property type="entry name" value="TOPO_IA_2"/>
    <property type="match status" value="1"/>
</dbReference>
<keyword evidence="3" id="KW-0479">Metal-binding</keyword>
<proteinExistence type="inferred from homology"/>
<feature type="site" description="Interaction with DNA" evidence="8">
    <location>
        <position position="510"/>
    </location>
</feature>
<dbReference type="PANTHER" id="PTHR42785">
    <property type="entry name" value="DNA TOPOISOMERASE, TYPE IA, CORE"/>
    <property type="match status" value="1"/>
</dbReference>
<name>A0A2T0SUN3_9BACT</name>
<dbReference type="OrthoDB" id="9804262at2"/>
<dbReference type="Proteomes" id="UP000238375">
    <property type="component" value="Unassembled WGS sequence"/>
</dbReference>
<feature type="active site" description="O-(5'-phospho-DNA)-tyrosine intermediate" evidence="8">
    <location>
        <position position="286"/>
    </location>
</feature>
<dbReference type="Gene3D" id="1.10.290.10">
    <property type="entry name" value="Topoisomerase I, domain 4"/>
    <property type="match status" value="1"/>
</dbReference>
<feature type="region of interest" description="Disordered" evidence="9">
    <location>
        <begin position="853"/>
        <end position="900"/>
    </location>
</feature>
<gene>
    <name evidence="8" type="primary">topA</name>
    <name evidence="12" type="ORF">CLV58_111164</name>
</gene>
<dbReference type="PRINTS" id="PR00417">
    <property type="entry name" value="PRTPISMRASEI"/>
</dbReference>
<feature type="site" description="Interaction with DNA" evidence="8">
    <location>
        <position position="147"/>
    </location>
</feature>
<dbReference type="InterPro" id="IPR005733">
    <property type="entry name" value="TopoI_bac-type"/>
</dbReference>
<evidence type="ECO:0000256" key="8">
    <source>
        <dbReference type="HAMAP-Rule" id="MF_00952"/>
    </source>
</evidence>
<dbReference type="GO" id="GO:0046872">
    <property type="term" value="F:metal ion binding"/>
    <property type="evidence" value="ECO:0007669"/>
    <property type="project" value="UniProtKB-KW"/>
</dbReference>
<evidence type="ECO:0000313" key="13">
    <source>
        <dbReference type="Proteomes" id="UP000238375"/>
    </source>
</evidence>
<evidence type="ECO:0000256" key="2">
    <source>
        <dbReference type="ARBA" id="ARBA00009446"/>
    </source>
</evidence>
<dbReference type="Pfam" id="PF13368">
    <property type="entry name" value="Toprim_C_rpt"/>
    <property type="match status" value="4"/>
</dbReference>
<dbReference type="InterPro" id="IPR000380">
    <property type="entry name" value="Topo_IA"/>
</dbReference>
<dbReference type="InterPro" id="IPR013824">
    <property type="entry name" value="Topo_IA_cen_sub1"/>
</dbReference>
<dbReference type="PROSITE" id="PS50880">
    <property type="entry name" value="TOPRIM"/>
    <property type="match status" value="1"/>
</dbReference>
<keyword evidence="6 8" id="KW-0238">DNA-binding</keyword>
<comment type="caution">
    <text evidence="12">The sequence shown here is derived from an EMBL/GenBank/DDBJ whole genome shotgun (WGS) entry which is preliminary data.</text>
</comment>
<dbReference type="CDD" id="cd03363">
    <property type="entry name" value="TOPRIM_TopoIA_TopoI"/>
    <property type="match status" value="1"/>
</dbReference>
<evidence type="ECO:0000256" key="5">
    <source>
        <dbReference type="ARBA" id="ARBA00023029"/>
    </source>
</evidence>
<evidence type="ECO:0000259" key="10">
    <source>
        <dbReference type="PROSITE" id="PS50880"/>
    </source>
</evidence>
<evidence type="ECO:0000256" key="3">
    <source>
        <dbReference type="ARBA" id="ARBA00022723"/>
    </source>
</evidence>
<evidence type="ECO:0000256" key="4">
    <source>
        <dbReference type="ARBA" id="ARBA00022842"/>
    </source>
</evidence>
<dbReference type="SUPFAM" id="SSF56712">
    <property type="entry name" value="Prokaryotic type I DNA topoisomerase"/>
    <property type="match status" value="1"/>
</dbReference>
<dbReference type="Pfam" id="PF01131">
    <property type="entry name" value="Topoisom_bac"/>
    <property type="match status" value="2"/>
</dbReference>
<comment type="similarity">
    <text evidence="2 8">Belongs to the type IA topoisomerase family.</text>
</comment>
<dbReference type="InterPro" id="IPR013497">
    <property type="entry name" value="Topo_IA_cen"/>
</dbReference>
<keyword evidence="4" id="KW-0460">Magnesium</keyword>
<feature type="site" description="Interaction with DNA" evidence="8">
    <location>
        <position position="288"/>
    </location>
</feature>
<dbReference type="PANTHER" id="PTHR42785:SF1">
    <property type="entry name" value="DNA TOPOISOMERASE"/>
    <property type="match status" value="1"/>
</dbReference>
<dbReference type="InterPro" id="IPR025589">
    <property type="entry name" value="Toprim_C_rpt"/>
</dbReference>
<dbReference type="EMBL" id="PVTE01000011">
    <property type="protein sequence ID" value="PRY37126.1"/>
    <property type="molecule type" value="Genomic_DNA"/>
</dbReference>
<accession>A0A2T0SUN3</accession>
<keyword evidence="13" id="KW-1185">Reference proteome</keyword>
<comment type="function">
    <text evidence="8">Releases the supercoiling and torsional tension of DNA, which is introduced during the DNA replication and transcription, by transiently cleaving and rejoining one strand of the DNA duplex. Introduces a single-strand break via transesterification at a target site in duplex DNA. The scissile phosphodiester is attacked by the catalytic tyrosine of the enzyme, resulting in the formation of a DNA-(5'-phosphotyrosyl)-enzyme intermediate and the expulsion of a 3'-OH DNA strand. The free DNA strand then undergoes passage around the unbroken strand, thus removing DNA supercoils. Finally, in the religation step, the DNA 3'-OH attacks the covalent intermediate to expel the active-site tyrosine and restore the DNA phosphodiester backbone.</text>
</comment>
<sequence>MSKNLVIVESPAKAKTIEGYLGKDFTVKSSFGHVRDLPKDGLAVDVTNGFLPSYEVSPDKKKLVSELKSLAKSAEEVWLATDDDREGEAISWHLKEALGLRDNTKRIVFREITKNAILNAIQQPRTIDVDLVNAQQARRVLDRLVGYELSPVLWRKIKGGSTGLSAGRVQSVALRLVVEREREIDKHAAKSSFKAVAQFIVDGNKVLNAEVAKNFPTAADARAFLQACVGATFSIKSLETRPAKKSPAPPFTTSTLQQEASRKLGYAVDRTMRIAQNLYEAGKISYMRTDSTNLSQEAIDKAVSEIQTEFGQQYVQTRQFKTKNESAQEAHEAIRPTNFNDRNAGGDRDQKRLYELIWKRAIASQMADAQLERTTVTITINFANGATVDIDVFGDDYTPAKEAGTKTENRKPTTGNFPSELVAQGEVVKFDGFLRVYLESKDDEDDEDAKGMLPPLRVGQSLNLGQMKATEKFTRPQPRYAEASLVKKLEEMGIGRPSTYAPTISTIVNRGYVTKQDKPGQERKYIEYTLAKDQITETSGKETFGSEKAKLFPTNTGIVVNDFLVEYFPDIVDYKFTATVEKEFDEIAEGRINWQKMLEGFYGDFHKNITDIQGSSIVTFKTGARELGVDPRTGKKVSARLGKYGAFVQIGESTDEEKPQYANLRDGQLIETISLDDALALFALPREVGFFEDKPMTIGIGKFGPYVKHDDKYVSLTREDDPYTIDENRAIELIQAKRAESVSESLGEFEGKLVTTGKGRFGPYVKFEDKYISIPRNEQLSTLTLDRAIELIQAKRTAEANKYIKEFPERPEIKIVNGMYGPYLAVGKRNVRIPKETDAASLTLEDCLALAGDEPAPAKGGAKKASAKTAKADAKPAAKAKAPAKKAAATTTKKTTATKK</sequence>
<evidence type="ECO:0000256" key="9">
    <source>
        <dbReference type="SAM" id="MobiDB-lite"/>
    </source>
</evidence>
<evidence type="ECO:0000256" key="6">
    <source>
        <dbReference type="ARBA" id="ARBA00023125"/>
    </source>
</evidence>
<dbReference type="SMART" id="SM00493">
    <property type="entry name" value="TOPRIM"/>
    <property type="match status" value="1"/>
</dbReference>
<evidence type="ECO:0000259" key="11">
    <source>
        <dbReference type="PROSITE" id="PS52039"/>
    </source>
</evidence>
<dbReference type="Gene3D" id="1.10.460.10">
    <property type="entry name" value="Topoisomerase I, domain 2"/>
    <property type="match status" value="1"/>
</dbReference>
<feature type="site" description="Interaction with DNA" evidence="8">
    <location>
        <position position="33"/>
    </location>
</feature>
<feature type="compositionally biased region" description="Low complexity" evidence="9">
    <location>
        <begin position="877"/>
        <end position="900"/>
    </location>
</feature>
<dbReference type="Gene3D" id="2.70.20.10">
    <property type="entry name" value="Topoisomerase I, domain 3"/>
    <property type="match status" value="1"/>
</dbReference>
<feature type="site" description="Interaction with DNA" evidence="8">
    <location>
        <position position="154"/>
    </location>
</feature>
<dbReference type="EC" id="5.6.2.1" evidence="8"/>
<feature type="site" description="Interaction with DNA" evidence="8">
    <location>
        <position position="142"/>
    </location>
</feature>
<keyword evidence="7 8" id="KW-0413">Isomerase</keyword>
<dbReference type="CDD" id="cd00186">
    <property type="entry name" value="TOP1Ac"/>
    <property type="match status" value="1"/>
</dbReference>
<comment type="catalytic activity">
    <reaction evidence="1 8">
        <text>ATP-independent breakage of single-stranded DNA, followed by passage and rejoining.</text>
        <dbReference type="EC" id="5.6.2.1"/>
    </reaction>
</comment>
<dbReference type="SMART" id="SM00437">
    <property type="entry name" value="TOP1Ac"/>
    <property type="match status" value="1"/>
</dbReference>
<dbReference type="GO" id="GO:0003677">
    <property type="term" value="F:DNA binding"/>
    <property type="evidence" value="ECO:0007669"/>
    <property type="project" value="UniProtKB-KW"/>
</dbReference>
<dbReference type="GO" id="GO:0006265">
    <property type="term" value="P:DNA topological change"/>
    <property type="evidence" value="ECO:0007669"/>
    <property type="project" value="UniProtKB-UniRule"/>
</dbReference>
<comment type="subunit">
    <text evidence="8">Monomer.</text>
</comment>
<dbReference type="GO" id="GO:0003917">
    <property type="term" value="F:DNA topoisomerase type I (single strand cut, ATP-independent) activity"/>
    <property type="evidence" value="ECO:0007669"/>
    <property type="project" value="UniProtKB-UniRule"/>
</dbReference>
<protein>
    <recommendedName>
        <fullName evidence="8">DNA topoisomerase 1</fullName>
        <ecNumber evidence="8">5.6.2.1</ecNumber>
    </recommendedName>
    <alternativeName>
        <fullName evidence="8">DNA topoisomerase I</fullName>
    </alternativeName>
</protein>
<dbReference type="InterPro" id="IPR006171">
    <property type="entry name" value="TOPRIM_dom"/>
</dbReference>
<dbReference type="InterPro" id="IPR023405">
    <property type="entry name" value="Topo_IA_core_domain"/>
</dbReference>
<keyword evidence="5 8" id="KW-0799">Topoisomerase</keyword>
<feature type="site" description="Interaction with DNA" evidence="8">
    <location>
        <position position="139"/>
    </location>
</feature>
<dbReference type="InterPro" id="IPR003601">
    <property type="entry name" value="Topo_IA_2"/>
</dbReference>
<dbReference type="AlphaFoldDB" id="A0A2T0SUN3"/>
<feature type="site" description="Interaction with DNA" evidence="8">
    <location>
        <position position="138"/>
    </location>
</feature>
<dbReference type="InterPro" id="IPR028612">
    <property type="entry name" value="Topoisom_1_IA"/>
</dbReference>
<dbReference type="InterPro" id="IPR013826">
    <property type="entry name" value="Topo_IA_cen_sub3"/>
</dbReference>
<dbReference type="Gene3D" id="3.40.50.140">
    <property type="match status" value="1"/>
</dbReference>
<dbReference type="Pfam" id="PF01751">
    <property type="entry name" value="Toprim"/>
    <property type="match status" value="1"/>
</dbReference>
<dbReference type="RefSeq" id="WP_106138596.1">
    <property type="nucleotide sequence ID" value="NZ_PVTE01000011.1"/>
</dbReference>
<evidence type="ECO:0000256" key="7">
    <source>
        <dbReference type="ARBA" id="ARBA00023235"/>
    </source>
</evidence>
<organism evidence="12 13">
    <name type="scientific">Spirosoma oryzae</name>
    <dbReference type="NCBI Taxonomy" id="1469603"/>
    <lineage>
        <taxon>Bacteria</taxon>
        <taxon>Pseudomonadati</taxon>
        <taxon>Bacteroidota</taxon>
        <taxon>Cytophagia</taxon>
        <taxon>Cytophagales</taxon>
        <taxon>Cytophagaceae</taxon>
        <taxon>Spirosoma</taxon>
    </lineage>
</organism>
<feature type="domain" description="Toprim" evidence="10">
    <location>
        <begin position="3"/>
        <end position="113"/>
    </location>
</feature>
<reference evidence="12 13" key="1">
    <citation type="submission" date="2018-03" db="EMBL/GenBank/DDBJ databases">
        <title>Genomic Encyclopedia of Archaeal and Bacterial Type Strains, Phase II (KMG-II): from individual species to whole genera.</title>
        <authorList>
            <person name="Goeker M."/>
        </authorList>
    </citation>
    <scope>NUCLEOTIDE SEQUENCE [LARGE SCALE GENOMIC DNA]</scope>
    <source>
        <strain evidence="12 13">DSM 28354</strain>
    </source>
</reference>
<feature type="region of interest" description="Interaction with DNA" evidence="8">
    <location>
        <begin position="165"/>
        <end position="170"/>
    </location>
</feature>
<feature type="domain" description="Topo IA-type catalytic" evidence="11">
    <location>
        <begin position="128"/>
        <end position="610"/>
    </location>
</feature>
<dbReference type="InterPro" id="IPR003602">
    <property type="entry name" value="Topo_IA_DNA-bd_dom"/>
</dbReference>
<evidence type="ECO:0000313" key="12">
    <source>
        <dbReference type="EMBL" id="PRY37126.1"/>
    </source>
</evidence>
<evidence type="ECO:0000256" key="1">
    <source>
        <dbReference type="ARBA" id="ARBA00000213"/>
    </source>
</evidence>
<dbReference type="NCBIfam" id="TIGR01051">
    <property type="entry name" value="topA_bact"/>
    <property type="match status" value="1"/>
</dbReference>
<dbReference type="PROSITE" id="PS00396">
    <property type="entry name" value="TOPO_IA_1"/>
    <property type="match status" value="1"/>
</dbReference>
<dbReference type="InterPro" id="IPR023406">
    <property type="entry name" value="Topo_IA_AS"/>
</dbReference>
<dbReference type="InterPro" id="IPR013825">
    <property type="entry name" value="Topo_IA_cen_sub2"/>
</dbReference>
<dbReference type="InterPro" id="IPR034149">
    <property type="entry name" value="TOPRIM_TopoI"/>
</dbReference>
<dbReference type="SMART" id="SM00436">
    <property type="entry name" value="TOP1Bc"/>
    <property type="match status" value="1"/>
</dbReference>